<proteinExistence type="predicted"/>
<evidence type="ECO:0000313" key="1">
    <source>
        <dbReference type="EMBL" id="KAK9050387.1"/>
    </source>
</evidence>
<comment type="caution">
    <text evidence="1">The sequence shown here is derived from an EMBL/GenBank/DDBJ whole genome shotgun (WGS) entry which is preliminary data.</text>
</comment>
<gene>
    <name evidence="1" type="ORF">SSX86_030643</name>
</gene>
<name>A0AAP0CAE4_9ASTR</name>
<evidence type="ECO:0000313" key="2">
    <source>
        <dbReference type="Proteomes" id="UP001408789"/>
    </source>
</evidence>
<protein>
    <submittedName>
        <fullName evidence="1">Uncharacterized protein</fullName>
    </submittedName>
</protein>
<dbReference type="Proteomes" id="UP001408789">
    <property type="component" value="Unassembled WGS sequence"/>
</dbReference>
<dbReference type="AlphaFoldDB" id="A0AAP0CAE4"/>
<organism evidence="1 2">
    <name type="scientific">Deinandra increscens subsp. villosa</name>
    <dbReference type="NCBI Taxonomy" id="3103831"/>
    <lineage>
        <taxon>Eukaryota</taxon>
        <taxon>Viridiplantae</taxon>
        <taxon>Streptophyta</taxon>
        <taxon>Embryophyta</taxon>
        <taxon>Tracheophyta</taxon>
        <taxon>Spermatophyta</taxon>
        <taxon>Magnoliopsida</taxon>
        <taxon>eudicotyledons</taxon>
        <taxon>Gunneridae</taxon>
        <taxon>Pentapetalae</taxon>
        <taxon>asterids</taxon>
        <taxon>campanulids</taxon>
        <taxon>Asterales</taxon>
        <taxon>Asteraceae</taxon>
        <taxon>Asteroideae</taxon>
        <taxon>Heliantheae alliance</taxon>
        <taxon>Madieae</taxon>
        <taxon>Madiinae</taxon>
        <taxon>Deinandra</taxon>
    </lineage>
</organism>
<keyword evidence="2" id="KW-1185">Reference proteome</keyword>
<sequence length="314" mass="35430">MLLSEVVEEIELEVESDVEQVDCESVAGELTEDEQEVEVPNPPVQVEECSEPTEDVHIEESMTENPPGNTNLSILNNNQFVECEQVQLSSRKRKVVEEDVGQVVMKTLRSDDLDVPRVQLQAWIRHVNYRAHVGNSKGKCSIRDKFVFNFKINLFCMLSLKRKIKRRVNYRAFIGNVIGKCGLKKVNVACEIPSVHRELGWEVWTEATVSREGRMVWLKTINLALPGRQPSGVGSVFGDGIEQNRMFQIIAIVGLKRGIPSKRESSARVDYVPALCTHRPSLLPIEWSGEVLGSWRRGRFAAGDVARIPLNLII</sequence>
<dbReference type="EMBL" id="JBCNJP010002024">
    <property type="protein sequence ID" value="KAK9050387.1"/>
    <property type="molecule type" value="Genomic_DNA"/>
</dbReference>
<accession>A0AAP0CAE4</accession>
<reference evidence="1 2" key="1">
    <citation type="submission" date="2024-04" db="EMBL/GenBank/DDBJ databases">
        <title>The reference genome of an endangered Asteraceae, Deinandra increscens subsp. villosa, native to the Central Coast of California.</title>
        <authorList>
            <person name="Guilliams M."/>
            <person name="Hasenstab-Lehman K."/>
            <person name="Meyer R."/>
            <person name="Mcevoy S."/>
        </authorList>
    </citation>
    <scope>NUCLEOTIDE SEQUENCE [LARGE SCALE GENOMIC DNA]</scope>
    <source>
        <tissue evidence="1">Leaf</tissue>
    </source>
</reference>